<dbReference type="PANTHER" id="PTHR21600:SF84">
    <property type="entry name" value="PSEUDOURIDINE SYNTHASE RSUA_RLUA-LIKE DOMAIN-CONTAINING PROTEIN"/>
    <property type="match status" value="1"/>
</dbReference>
<dbReference type="Proteomes" id="UP000196560">
    <property type="component" value="Unassembled WGS sequence"/>
</dbReference>
<dbReference type="GO" id="GO:0003723">
    <property type="term" value="F:RNA binding"/>
    <property type="evidence" value="ECO:0007669"/>
    <property type="project" value="InterPro"/>
</dbReference>
<evidence type="ECO:0000313" key="6">
    <source>
        <dbReference type="Proteomes" id="UP000196560"/>
    </source>
</evidence>
<dbReference type="PANTHER" id="PTHR21600">
    <property type="entry name" value="MITOCHONDRIAL RNA PSEUDOURIDINE SYNTHASE"/>
    <property type="match status" value="1"/>
</dbReference>
<evidence type="ECO:0000313" key="5">
    <source>
        <dbReference type="EMBL" id="OUN41298.1"/>
    </source>
</evidence>
<dbReference type="GO" id="GO:0009982">
    <property type="term" value="F:pseudouridine synthase activity"/>
    <property type="evidence" value="ECO:0007669"/>
    <property type="project" value="InterPro"/>
</dbReference>
<dbReference type="Gene3D" id="3.30.2350.10">
    <property type="entry name" value="Pseudouridine synthase"/>
    <property type="match status" value="1"/>
</dbReference>
<reference evidence="6" key="1">
    <citation type="submission" date="2017-04" db="EMBL/GenBank/DDBJ databases">
        <title>Function of individual gut microbiota members based on whole genome sequencing of pure cultures obtained from chicken caecum.</title>
        <authorList>
            <person name="Medvecky M."/>
            <person name="Cejkova D."/>
            <person name="Polansky O."/>
            <person name="Karasova D."/>
            <person name="Kubasova T."/>
            <person name="Cizek A."/>
            <person name="Rychlik I."/>
        </authorList>
    </citation>
    <scope>NUCLEOTIDE SEQUENCE [LARGE SCALE GENOMIC DNA]</scope>
    <source>
        <strain evidence="6">An70</strain>
    </source>
</reference>
<sequence length="255" mass="28496">MRGSGPYTVQESATCRRDAPADLSPRVLYVSETLLAVDKPAGIIVHGDGTGTKTLTDLVRNAVERGAIDHVAPTCAPEIQALQRLDRDTTGIVLFSICKRTQGAYDALIAAHGARKHYLAVAEGRVPWGQRDIRVPIGRDRHDARRMRASRTGKDAHTDATVLDRRRIYGRWYTLLDLRLYSGRKHQIRVHLAHEGFPLVGDALYGAGDTRSLMLHARRFAFTDPVSRALVDIHAPIPKRFRDLFPRSCARLFDM</sequence>
<keyword evidence="6" id="KW-1185">Reference proteome</keyword>
<evidence type="ECO:0000259" key="4">
    <source>
        <dbReference type="Pfam" id="PF00849"/>
    </source>
</evidence>
<dbReference type="Pfam" id="PF00849">
    <property type="entry name" value="PseudoU_synth_2"/>
    <property type="match status" value="1"/>
</dbReference>
<dbReference type="STRING" id="1118060.GCA_000311845_00585"/>
<dbReference type="AlphaFoldDB" id="A0A1Y3U285"/>
<dbReference type="CDD" id="cd02869">
    <property type="entry name" value="PseudoU_synth_RluA_like"/>
    <property type="match status" value="1"/>
</dbReference>
<accession>A0A1Y3U285</accession>
<protein>
    <recommendedName>
        <fullName evidence="2">RNA pseudouridylate synthase</fullName>
    </recommendedName>
    <alternativeName>
        <fullName evidence="3">RNA-uridine isomerase</fullName>
    </alternativeName>
</protein>
<dbReference type="EMBL" id="NFHO01000016">
    <property type="protein sequence ID" value="OUN41298.1"/>
    <property type="molecule type" value="Genomic_DNA"/>
</dbReference>
<comment type="caution">
    <text evidence="5">The sequence shown here is derived from an EMBL/GenBank/DDBJ whole genome shotgun (WGS) entry which is preliminary data.</text>
</comment>
<evidence type="ECO:0000256" key="3">
    <source>
        <dbReference type="ARBA" id="ARBA00033164"/>
    </source>
</evidence>
<dbReference type="InterPro" id="IPR006145">
    <property type="entry name" value="PsdUridine_synth_RsuA/RluA"/>
</dbReference>
<dbReference type="eggNOG" id="COG0564">
    <property type="taxonomic scope" value="Bacteria"/>
</dbReference>
<proteinExistence type="predicted"/>
<feature type="domain" description="Pseudouridine synthase RsuA/RluA-like" evidence="4">
    <location>
        <begin position="34"/>
        <end position="194"/>
    </location>
</feature>
<evidence type="ECO:0000256" key="1">
    <source>
        <dbReference type="ARBA" id="ARBA00000073"/>
    </source>
</evidence>
<gene>
    <name evidence="5" type="ORF">B5G21_10010</name>
</gene>
<dbReference type="SUPFAM" id="SSF55120">
    <property type="entry name" value="Pseudouridine synthase"/>
    <property type="match status" value="1"/>
</dbReference>
<evidence type="ECO:0000256" key="2">
    <source>
        <dbReference type="ARBA" id="ARBA00031870"/>
    </source>
</evidence>
<dbReference type="PROSITE" id="PS01129">
    <property type="entry name" value="PSI_RLU"/>
    <property type="match status" value="1"/>
</dbReference>
<dbReference type="InterPro" id="IPR006224">
    <property type="entry name" value="PsdUridine_synth_RluA-like_CS"/>
</dbReference>
<dbReference type="GO" id="GO:0000455">
    <property type="term" value="P:enzyme-directed rRNA pseudouridine synthesis"/>
    <property type="evidence" value="ECO:0007669"/>
    <property type="project" value="TreeGrafter"/>
</dbReference>
<comment type="catalytic activity">
    <reaction evidence="1">
        <text>a uridine in RNA = a pseudouridine in RNA</text>
        <dbReference type="Rhea" id="RHEA:48348"/>
        <dbReference type="Rhea" id="RHEA-COMP:12068"/>
        <dbReference type="Rhea" id="RHEA-COMP:12069"/>
        <dbReference type="ChEBI" id="CHEBI:65314"/>
        <dbReference type="ChEBI" id="CHEBI:65315"/>
    </reaction>
</comment>
<dbReference type="GO" id="GO:0140098">
    <property type="term" value="F:catalytic activity, acting on RNA"/>
    <property type="evidence" value="ECO:0007669"/>
    <property type="project" value="UniProtKB-ARBA"/>
</dbReference>
<organism evidence="5 6">
    <name type="scientific">Enorma massiliensis</name>
    <dbReference type="NCBI Taxonomy" id="1472761"/>
    <lineage>
        <taxon>Bacteria</taxon>
        <taxon>Bacillati</taxon>
        <taxon>Actinomycetota</taxon>
        <taxon>Coriobacteriia</taxon>
        <taxon>Coriobacteriales</taxon>
        <taxon>Coriobacteriaceae</taxon>
        <taxon>Enorma</taxon>
    </lineage>
</organism>
<dbReference type="InterPro" id="IPR020103">
    <property type="entry name" value="PsdUridine_synth_cat_dom_sf"/>
</dbReference>
<dbReference type="InterPro" id="IPR050188">
    <property type="entry name" value="RluA_PseudoU_synthase"/>
</dbReference>
<name>A0A1Y3U285_9ACTN</name>